<dbReference type="NCBIfam" id="TIGR01730">
    <property type="entry name" value="RND_mfp"/>
    <property type="match status" value="1"/>
</dbReference>
<evidence type="ECO:0000313" key="8">
    <source>
        <dbReference type="Proteomes" id="UP000184036"/>
    </source>
</evidence>
<sequence length="360" mass="40560">MNKTVILIGLCAIMNLTSCKSDVEKEVEISEFTVTSPVIKDTTFTKEYIAQIQSIQNVELRAQEKGYLENIYVDEGKTVKAGQLLFSIMPKLYEAEFLKAKADYKIVQIEYQNTKVLADKNIVSKSELAMAKAKLEEANADLSLAETHLSFTKIKAPFDGTIDRILFKKGSSIDEGTVLTKISNNKEVYAYFNMSEVEYLNYKSRATKDINNKATLLLSNGEQHKYPGQIETIESEFDNNTGNIAFRAKFPNPELLLKNGETGKVRLTIPIKNALLIPQKATFEIQDKIYVFVMDKNNVVHSKTIEIKQRLSNVYIIKSGLSADDKILIDGLQTVKEDEKIKPKMVSATSIFNSLELIKQ</sequence>
<evidence type="ECO:0000313" key="7">
    <source>
        <dbReference type="EMBL" id="SHG41850.1"/>
    </source>
</evidence>
<dbReference type="InterPro" id="IPR006143">
    <property type="entry name" value="RND_pump_MFP"/>
</dbReference>
<dbReference type="Gene3D" id="2.40.30.170">
    <property type="match status" value="1"/>
</dbReference>
<dbReference type="GO" id="GO:0046677">
    <property type="term" value="P:response to antibiotic"/>
    <property type="evidence" value="ECO:0007669"/>
    <property type="project" value="TreeGrafter"/>
</dbReference>
<dbReference type="GO" id="GO:0030313">
    <property type="term" value="C:cell envelope"/>
    <property type="evidence" value="ECO:0007669"/>
    <property type="project" value="UniProtKB-SubCell"/>
</dbReference>
<comment type="similarity">
    <text evidence="2">Belongs to the membrane fusion protein (MFP) (TC 8.A.1) family.</text>
</comment>
<dbReference type="PANTHER" id="PTHR30158">
    <property type="entry name" value="ACRA/E-RELATED COMPONENT OF DRUG EFFLUX TRANSPORTER"/>
    <property type="match status" value="1"/>
</dbReference>
<feature type="domain" description="Multidrug resistance protein MdtA-like alpha-helical hairpin" evidence="3">
    <location>
        <begin position="93"/>
        <end position="150"/>
    </location>
</feature>
<comment type="subcellular location">
    <subcellularLocation>
        <location evidence="1">Cell envelope</location>
    </subcellularLocation>
</comment>
<evidence type="ECO:0000259" key="4">
    <source>
        <dbReference type="Pfam" id="PF25917"/>
    </source>
</evidence>
<accession>A0A1M5JNJ6</accession>
<dbReference type="OrthoDB" id="9801814at2"/>
<dbReference type="Pfam" id="PF25944">
    <property type="entry name" value="Beta-barrel_RND"/>
    <property type="match status" value="1"/>
</dbReference>
<feature type="domain" description="Multidrug resistance protein MdtA-like beta-barrel" evidence="5">
    <location>
        <begin position="189"/>
        <end position="268"/>
    </location>
</feature>
<dbReference type="GO" id="GO:0005886">
    <property type="term" value="C:plasma membrane"/>
    <property type="evidence" value="ECO:0007669"/>
    <property type="project" value="TreeGrafter"/>
</dbReference>
<feature type="domain" description="Multidrug resistance protein MdtA-like barrel-sandwich hybrid" evidence="4">
    <location>
        <begin position="57"/>
        <end position="178"/>
    </location>
</feature>
<evidence type="ECO:0000259" key="5">
    <source>
        <dbReference type="Pfam" id="PF25944"/>
    </source>
</evidence>
<dbReference type="Pfam" id="PF25876">
    <property type="entry name" value="HH_MFP_RND"/>
    <property type="match status" value="1"/>
</dbReference>
<evidence type="ECO:0000259" key="3">
    <source>
        <dbReference type="Pfam" id="PF25876"/>
    </source>
</evidence>
<evidence type="ECO:0000256" key="1">
    <source>
        <dbReference type="ARBA" id="ARBA00004196"/>
    </source>
</evidence>
<dbReference type="SUPFAM" id="SSF111369">
    <property type="entry name" value="HlyD-like secretion proteins"/>
    <property type="match status" value="1"/>
</dbReference>
<keyword evidence="8" id="KW-1185">Reference proteome</keyword>
<organism evidence="7 8">
    <name type="scientific">Flavobacterium segetis</name>
    <dbReference type="NCBI Taxonomy" id="271157"/>
    <lineage>
        <taxon>Bacteria</taxon>
        <taxon>Pseudomonadati</taxon>
        <taxon>Bacteroidota</taxon>
        <taxon>Flavobacteriia</taxon>
        <taxon>Flavobacteriales</taxon>
        <taxon>Flavobacteriaceae</taxon>
        <taxon>Flavobacterium</taxon>
    </lineage>
</organism>
<name>A0A1M5JNJ6_9FLAO</name>
<proteinExistence type="inferred from homology"/>
<gene>
    <name evidence="7" type="ORF">SAMN05444396_111108</name>
</gene>
<reference evidence="8" key="1">
    <citation type="submission" date="2016-11" db="EMBL/GenBank/DDBJ databases">
        <authorList>
            <person name="Varghese N."/>
            <person name="Submissions S."/>
        </authorList>
    </citation>
    <scope>NUCLEOTIDE SEQUENCE [LARGE SCALE GENOMIC DNA]</scope>
    <source>
        <strain evidence="8">DSM 19741</strain>
    </source>
</reference>
<evidence type="ECO:0000259" key="6">
    <source>
        <dbReference type="Pfam" id="PF25967"/>
    </source>
</evidence>
<dbReference type="Pfam" id="PF25917">
    <property type="entry name" value="BSH_RND"/>
    <property type="match status" value="1"/>
</dbReference>
<dbReference type="InterPro" id="IPR058625">
    <property type="entry name" value="MdtA-like_BSH"/>
</dbReference>
<dbReference type="GO" id="GO:0022857">
    <property type="term" value="F:transmembrane transporter activity"/>
    <property type="evidence" value="ECO:0007669"/>
    <property type="project" value="InterPro"/>
</dbReference>
<dbReference type="Gene3D" id="2.40.420.20">
    <property type="match status" value="1"/>
</dbReference>
<protein>
    <submittedName>
        <fullName evidence="7">Membrane fusion protein, multidrug efflux system</fullName>
    </submittedName>
</protein>
<dbReference type="Proteomes" id="UP000184036">
    <property type="component" value="Unassembled WGS sequence"/>
</dbReference>
<dbReference type="EMBL" id="FQWE01000011">
    <property type="protein sequence ID" value="SHG41850.1"/>
    <property type="molecule type" value="Genomic_DNA"/>
</dbReference>
<dbReference type="STRING" id="271157.SAMN05444396_111108"/>
<dbReference type="InterPro" id="IPR058624">
    <property type="entry name" value="MdtA-like_HH"/>
</dbReference>
<dbReference type="InterPro" id="IPR058626">
    <property type="entry name" value="MdtA-like_b-barrel"/>
</dbReference>
<evidence type="ECO:0000256" key="2">
    <source>
        <dbReference type="ARBA" id="ARBA00009477"/>
    </source>
</evidence>
<dbReference type="InterPro" id="IPR058627">
    <property type="entry name" value="MdtA-like_C"/>
</dbReference>
<dbReference type="PANTHER" id="PTHR30158:SF23">
    <property type="entry name" value="MULTIDRUG RESISTANCE PROTEIN MEXA"/>
    <property type="match status" value="1"/>
</dbReference>
<feature type="domain" description="Multidrug resistance protein MdtA-like C-terminal permuted SH3" evidence="6">
    <location>
        <begin position="273"/>
        <end position="334"/>
    </location>
</feature>
<dbReference type="RefSeq" id="WP_072993652.1">
    <property type="nucleotide sequence ID" value="NZ_FQWE01000011.1"/>
</dbReference>
<dbReference type="Gene3D" id="1.10.287.470">
    <property type="entry name" value="Helix hairpin bin"/>
    <property type="match status" value="1"/>
</dbReference>
<dbReference type="AlphaFoldDB" id="A0A1M5JNJ6"/>
<dbReference type="Gene3D" id="2.40.50.100">
    <property type="match status" value="1"/>
</dbReference>
<dbReference type="Pfam" id="PF25967">
    <property type="entry name" value="RND-MFP_C"/>
    <property type="match status" value="1"/>
</dbReference>